<name>A0ABQ9HFG4_9NEOP</name>
<keyword evidence="3" id="KW-1185">Reference proteome</keyword>
<organism evidence="2 3">
    <name type="scientific">Dryococelus australis</name>
    <dbReference type="NCBI Taxonomy" id="614101"/>
    <lineage>
        <taxon>Eukaryota</taxon>
        <taxon>Metazoa</taxon>
        <taxon>Ecdysozoa</taxon>
        <taxon>Arthropoda</taxon>
        <taxon>Hexapoda</taxon>
        <taxon>Insecta</taxon>
        <taxon>Pterygota</taxon>
        <taxon>Neoptera</taxon>
        <taxon>Polyneoptera</taxon>
        <taxon>Phasmatodea</taxon>
        <taxon>Verophasmatodea</taxon>
        <taxon>Anareolatae</taxon>
        <taxon>Phasmatidae</taxon>
        <taxon>Eurycanthinae</taxon>
        <taxon>Dryococelus</taxon>
    </lineage>
</organism>
<sequence length="843" mass="94454">MCLRRKRLEPVHLDPCCRRLRLLAYRYTSLVAILKRFGVWSRDEPRAGLYRRVVTAFRREMAHIDESLMQPMVFPVCLIAGNEPWTTSVTTAIGCSRRAGTKGQVTREIPEKTRRPTALSGTIRVLQNEPWPPSLLRVFLSCHLAWYDQRPAHQFGVLSFATMGHLMRVLISSLSPSFLMSLKSRKYLQRGPINGKRCSKKKHEYSIYRCQNSSRKKRRPPQTPDVTFSPWFSCATPLRALSSLLILEENIPLCTKISNNSGTTAVSAWRKQPHQRRFPPLHPPPPLFRPFTTPRSRRDYTTSAAARNFVSVLLKAIHSLSPRSPPTSRLHGAIKHVISVIAELEGPTHLVAAVNAAVVSNSQDVQRGISRPASTRHRFMAAALSWCNTYNIAIARYRITLLGLSHLALRPEAVVHGGRHSWSLEGFITSGTPCCSISALYGAIWSHYWLVAGVPVLLRERTIVSPTQPQQVSECSVGAAASKVRNWCGWLRRSSSLAAARAVNVGGAGGGGVACVPRGLRQESVQRRSPPPPFNTFVLGRGKRLVGRGIFILDKVGWRKRGRTDVGYEAAGGRRDDHCFGVHVGRIVPQTATRTGRDLRRKAWGVYQGPFIQFDVQPLGKNIQERLIEVSWLTTRTTLPPPKRTGVRFPTGSLPDFRTWKSCRMMPLVGRFSRGYSVFPILALLKSRLKHYRVTLRRTACDALLPESRLGVSPLARVVGRNVHECFILHAMQRDPNVSSAFKFTSGSVQPPRWRASKLLGMDRGHLGRLPRERVGLVMVSCGSLGENDRPKERVQNLKFQPGPFPRRTDKHTGHRTMGTQDEDIGEDQSIRGGERMGDRKAI</sequence>
<reference evidence="2 3" key="1">
    <citation type="submission" date="2023-02" db="EMBL/GenBank/DDBJ databases">
        <title>LHISI_Scaffold_Assembly.</title>
        <authorList>
            <person name="Stuart O.P."/>
            <person name="Cleave R."/>
            <person name="Magrath M.J.L."/>
            <person name="Mikheyev A.S."/>
        </authorList>
    </citation>
    <scope>NUCLEOTIDE SEQUENCE [LARGE SCALE GENOMIC DNA]</scope>
    <source>
        <strain evidence="2">Daus_M_001</strain>
        <tissue evidence="2">Leg muscle</tissue>
    </source>
</reference>
<feature type="compositionally biased region" description="Basic and acidic residues" evidence="1">
    <location>
        <begin position="829"/>
        <end position="843"/>
    </location>
</feature>
<comment type="caution">
    <text evidence="2">The sequence shown here is derived from an EMBL/GenBank/DDBJ whole genome shotgun (WGS) entry which is preliminary data.</text>
</comment>
<dbReference type="Proteomes" id="UP001159363">
    <property type="component" value="Chromosome 4"/>
</dbReference>
<gene>
    <name evidence="2" type="ORF">PR048_014821</name>
</gene>
<evidence type="ECO:0000256" key="1">
    <source>
        <dbReference type="SAM" id="MobiDB-lite"/>
    </source>
</evidence>
<feature type="region of interest" description="Disordered" evidence="1">
    <location>
        <begin position="788"/>
        <end position="843"/>
    </location>
</feature>
<evidence type="ECO:0000313" key="3">
    <source>
        <dbReference type="Proteomes" id="UP001159363"/>
    </source>
</evidence>
<accession>A0ABQ9HFG4</accession>
<protein>
    <submittedName>
        <fullName evidence="2">Uncharacterized protein</fullName>
    </submittedName>
</protein>
<evidence type="ECO:0000313" key="2">
    <source>
        <dbReference type="EMBL" id="KAJ8882982.1"/>
    </source>
</evidence>
<proteinExistence type="predicted"/>
<dbReference type="EMBL" id="JARBHB010000005">
    <property type="protein sequence ID" value="KAJ8882982.1"/>
    <property type="molecule type" value="Genomic_DNA"/>
</dbReference>